<feature type="active site" description="Proton acceptor" evidence="7">
    <location>
        <position position="226"/>
    </location>
</feature>
<keyword evidence="4" id="KW-0808">Transferase</keyword>
<dbReference type="SUPFAM" id="SSF56112">
    <property type="entry name" value="Protein kinase-like (PK-like)"/>
    <property type="match status" value="1"/>
</dbReference>
<dbReference type="PIRSF" id="PIRSF000615">
    <property type="entry name" value="TyrPK_CSF1-R"/>
    <property type="match status" value="1"/>
</dbReference>
<dbReference type="GO" id="GO:0016477">
    <property type="term" value="P:cell migration"/>
    <property type="evidence" value="ECO:0007669"/>
    <property type="project" value="TreeGrafter"/>
</dbReference>
<keyword evidence="4" id="KW-0829">Tyrosine-protein kinase</keyword>
<dbReference type="AlphaFoldDB" id="H3AD07"/>
<keyword evidence="3 8" id="KW-0067">ATP-binding</keyword>
<dbReference type="GO" id="GO:0007169">
    <property type="term" value="P:cell surface receptor protein tyrosine kinase signaling pathway"/>
    <property type="evidence" value="ECO:0007669"/>
    <property type="project" value="TreeGrafter"/>
</dbReference>
<protein>
    <recommendedName>
        <fullName evidence="11">Protein kinase domain-containing protein</fullName>
    </recommendedName>
</protein>
<dbReference type="GO" id="GO:0043066">
    <property type="term" value="P:negative regulation of apoptotic process"/>
    <property type="evidence" value="ECO:0007669"/>
    <property type="project" value="TreeGrafter"/>
</dbReference>
<evidence type="ECO:0000313" key="12">
    <source>
        <dbReference type="Ensembl" id="ENSLACP00000007528.1"/>
    </source>
</evidence>
<dbReference type="GO" id="GO:0007399">
    <property type="term" value="P:nervous system development"/>
    <property type="evidence" value="ECO:0007669"/>
    <property type="project" value="TreeGrafter"/>
</dbReference>
<reference evidence="12" key="2">
    <citation type="submission" date="2025-08" db="UniProtKB">
        <authorList>
            <consortium name="Ensembl"/>
        </authorList>
    </citation>
    <scope>IDENTIFICATION</scope>
</reference>
<evidence type="ECO:0000256" key="10">
    <source>
        <dbReference type="PROSITE-ProRule" id="PRU10141"/>
    </source>
</evidence>
<dbReference type="HOGENOM" id="CLU_000288_7_40_1"/>
<keyword evidence="5" id="KW-0675">Receptor</keyword>
<dbReference type="PROSITE" id="PS50011">
    <property type="entry name" value="PROTEIN_KINASE_DOM"/>
    <property type="match status" value="1"/>
</dbReference>
<dbReference type="GO" id="GO:0005886">
    <property type="term" value="C:plasma membrane"/>
    <property type="evidence" value="ECO:0007669"/>
    <property type="project" value="TreeGrafter"/>
</dbReference>
<keyword evidence="13" id="KW-1185">Reference proteome</keyword>
<reference evidence="13" key="1">
    <citation type="submission" date="2011-08" db="EMBL/GenBank/DDBJ databases">
        <title>The draft genome of Latimeria chalumnae.</title>
        <authorList>
            <person name="Di Palma F."/>
            <person name="Alfoldi J."/>
            <person name="Johnson J."/>
            <person name="Berlin A."/>
            <person name="Gnerre S."/>
            <person name="Jaffe D."/>
            <person name="MacCallum I."/>
            <person name="Young S."/>
            <person name="Walker B.J."/>
            <person name="Lander E."/>
            <person name="Lindblad-Toh K."/>
        </authorList>
    </citation>
    <scope>NUCLEOTIDE SEQUENCE [LARGE SCALE GENOMIC DNA]</scope>
    <source>
        <strain evidence="13">Wild caught</strain>
    </source>
</reference>
<dbReference type="GO" id="GO:0001779">
    <property type="term" value="P:natural killer cell differentiation"/>
    <property type="evidence" value="ECO:0007669"/>
    <property type="project" value="TreeGrafter"/>
</dbReference>
<dbReference type="Pfam" id="PF07714">
    <property type="entry name" value="PK_Tyr_Ser-Thr"/>
    <property type="match status" value="2"/>
</dbReference>
<evidence type="ECO:0000256" key="2">
    <source>
        <dbReference type="ARBA" id="ARBA00022741"/>
    </source>
</evidence>
<dbReference type="PROSITE" id="PS00107">
    <property type="entry name" value="PROTEIN_KINASE_ATP"/>
    <property type="match status" value="1"/>
</dbReference>
<evidence type="ECO:0000256" key="9">
    <source>
        <dbReference type="PIRSR" id="PIRSR000615-3"/>
    </source>
</evidence>
<dbReference type="Gene3D" id="3.30.200.20">
    <property type="entry name" value="Phosphorylase Kinase, domain 1"/>
    <property type="match status" value="2"/>
</dbReference>
<feature type="binding site" evidence="8">
    <location>
        <position position="230"/>
    </location>
    <ligand>
        <name>ATP</name>
        <dbReference type="ChEBI" id="CHEBI:30616"/>
    </ligand>
</feature>
<evidence type="ECO:0000259" key="11">
    <source>
        <dbReference type="PROSITE" id="PS50011"/>
    </source>
</evidence>
<dbReference type="SMART" id="SM00219">
    <property type="entry name" value="TyrKc"/>
    <property type="match status" value="1"/>
</dbReference>
<dbReference type="InterPro" id="IPR017441">
    <property type="entry name" value="Protein_kinase_ATP_BS"/>
</dbReference>
<dbReference type="Gene3D" id="1.10.510.10">
    <property type="entry name" value="Transferase(Phosphotransferase) domain 1"/>
    <property type="match status" value="1"/>
</dbReference>
<dbReference type="GO" id="GO:0030168">
    <property type="term" value="P:platelet activation"/>
    <property type="evidence" value="ECO:0007669"/>
    <property type="project" value="TreeGrafter"/>
</dbReference>
<evidence type="ECO:0000256" key="4">
    <source>
        <dbReference type="ARBA" id="ARBA00023137"/>
    </source>
</evidence>
<dbReference type="Ensembl" id="ENSLACT00000007592.1">
    <property type="protein sequence ID" value="ENSLACP00000007528.1"/>
    <property type="gene ID" value="ENSLACG00000006674.1"/>
</dbReference>
<comment type="catalytic activity">
    <reaction evidence="6">
        <text>L-tyrosyl-[protein] + ATP = O-phospho-L-tyrosyl-[protein] + ADP + H(+)</text>
        <dbReference type="Rhea" id="RHEA:10596"/>
        <dbReference type="Rhea" id="RHEA-COMP:10136"/>
        <dbReference type="Rhea" id="RHEA-COMP:20101"/>
        <dbReference type="ChEBI" id="CHEBI:15378"/>
        <dbReference type="ChEBI" id="CHEBI:30616"/>
        <dbReference type="ChEBI" id="CHEBI:46858"/>
        <dbReference type="ChEBI" id="CHEBI:61978"/>
        <dbReference type="ChEBI" id="CHEBI:456216"/>
        <dbReference type="EC" id="2.7.10.1"/>
    </reaction>
</comment>
<dbReference type="GO" id="GO:0046872">
    <property type="term" value="F:metal ion binding"/>
    <property type="evidence" value="ECO:0007669"/>
    <property type="project" value="UniProtKB-KW"/>
</dbReference>
<proteinExistence type="predicted"/>
<dbReference type="PROSITE" id="PS00109">
    <property type="entry name" value="PROTEIN_KINASE_TYR"/>
    <property type="match status" value="1"/>
</dbReference>
<evidence type="ECO:0000256" key="6">
    <source>
        <dbReference type="ARBA" id="ARBA00051243"/>
    </source>
</evidence>
<dbReference type="EMBL" id="AFYH01199402">
    <property type="status" value="NOT_ANNOTATED_CDS"/>
    <property type="molecule type" value="Genomic_DNA"/>
</dbReference>
<feature type="binding site" evidence="9">
    <location>
        <position position="244"/>
    </location>
    <ligand>
        <name>Mg(2+)</name>
        <dbReference type="ChEBI" id="CHEBI:18420"/>
    </ligand>
</feature>
<dbReference type="InterPro" id="IPR050122">
    <property type="entry name" value="RTK"/>
</dbReference>
<evidence type="ECO:0000256" key="3">
    <source>
        <dbReference type="ARBA" id="ARBA00022840"/>
    </source>
</evidence>
<name>H3AD07_LATCH</name>
<dbReference type="GO" id="GO:0005524">
    <property type="term" value="F:ATP binding"/>
    <property type="evidence" value="ECO:0007669"/>
    <property type="project" value="UniProtKB-UniRule"/>
</dbReference>
<evidence type="ECO:0000256" key="7">
    <source>
        <dbReference type="PIRSR" id="PIRSR000615-1"/>
    </source>
</evidence>
<dbReference type="InterPro" id="IPR000719">
    <property type="entry name" value="Prot_kinase_dom"/>
</dbReference>
<evidence type="ECO:0000256" key="8">
    <source>
        <dbReference type="PIRSR" id="PIRSR000615-2"/>
    </source>
</evidence>
<dbReference type="InterPro" id="IPR011009">
    <property type="entry name" value="Kinase-like_dom_sf"/>
</dbReference>
<feature type="binding site" evidence="10">
    <location>
        <position position="56"/>
    </location>
    <ligand>
        <name>ATP</name>
        <dbReference type="ChEBI" id="CHEBI:30616"/>
    </ligand>
</feature>
<comment type="subcellular location">
    <subcellularLocation>
        <location evidence="1">Membrane</location>
        <topology evidence="1">Single-pass type I membrane protein</topology>
    </subcellularLocation>
</comment>
<reference evidence="12" key="3">
    <citation type="submission" date="2025-09" db="UniProtKB">
        <authorList>
            <consortium name="Ensembl"/>
        </authorList>
    </citation>
    <scope>IDENTIFICATION</scope>
</reference>
<dbReference type="FunFam" id="1.10.510.10:FF:001346">
    <property type="entry name" value="Uncharacterized protein"/>
    <property type="match status" value="1"/>
</dbReference>
<evidence type="ECO:0000256" key="1">
    <source>
        <dbReference type="ARBA" id="ARBA00004479"/>
    </source>
</evidence>
<dbReference type="GO" id="GO:0006909">
    <property type="term" value="P:phagocytosis"/>
    <property type="evidence" value="ECO:0007669"/>
    <property type="project" value="TreeGrafter"/>
</dbReference>
<dbReference type="EMBL" id="AFYH01199401">
    <property type="status" value="NOT_ANNOTATED_CDS"/>
    <property type="molecule type" value="Genomic_DNA"/>
</dbReference>
<keyword evidence="4" id="KW-0418">Kinase</keyword>
<dbReference type="GO" id="GO:0004714">
    <property type="term" value="F:transmembrane receptor protein tyrosine kinase activity"/>
    <property type="evidence" value="ECO:0007669"/>
    <property type="project" value="UniProtKB-EC"/>
</dbReference>
<dbReference type="InterPro" id="IPR008266">
    <property type="entry name" value="Tyr_kinase_AS"/>
</dbReference>
<keyword evidence="2 8" id="KW-0547">Nucleotide-binding</keyword>
<keyword evidence="9" id="KW-0479">Metal-binding</keyword>
<dbReference type="InterPro" id="IPR001245">
    <property type="entry name" value="Ser-Thr/Tyr_kinase_cat_dom"/>
</dbReference>
<organism evidence="12 13">
    <name type="scientific">Latimeria chalumnae</name>
    <name type="common">Coelacanth</name>
    <dbReference type="NCBI Taxonomy" id="7897"/>
    <lineage>
        <taxon>Eukaryota</taxon>
        <taxon>Metazoa</taxon>
        <taxon>Chordata</taxon>
        <taxon>Craniata</taxon>
        <taxon>Vertebrata</taxon>
        <taxon>Euteleostomi</taxon>
        <taxon>Coelacanthiformes</taxon>
        <taxon>Coelacanthidae</taxon>
        <taxon>Latimeria</taxon>
    </lineage>
</organism>
<accession>H3AD07</accession>
<dbReference type="GO" id="GO:0051897">
    <property type="term" value="P:positive regulation of phosphatidylinositol 3-kinase/protein kinase B signal transduction"/>
    <property type="evidence" value="ECO:0007669"/>
    <property type="project" value="TreeGrafter"/>
</dbReference>
<dbReference type="OMA" id="ETHEVEM"/>
<sequence>VQSLPIEDSLKGRLKDVLVERSWLCLGRNLGSGEFGMVYEGVLRQMDGPDLNVAVKTTKALTGFAFFKLICPKDRMQTVFFFFFTILVGIDTQSELESFLKEAELMRNFDHPNVLRLLGISFESSLKQQIPTPMVILPFMKHGDLRSFLLATRHGDIPVGSHTASCLECHFSCFPWHGLSAVVNRKEQCKAISRRSSISAQTLVSFMIDIVSGMEYLSSKGFLHRDLAARNCMLQDDLKVSVADFGLSKKTYSSNYYRQKVMVRMPVKWMAIESLSESIFTTKSDVYLLFSDKGTVHIIIATRCCLAKNACCDWSFGITMWEIFSRGKTPYPGVQNHEMYDFLQEGHRLKKPTECLDKLYNTMCSCWLSDPNHRPTFSELKETLQEVLPSLPSSQETQGAQYLNMGPQHTNLEACVLQEQDQNDR</sequence>
<dbReference type="GeneTree" id="ENSGT00940000155669"/>
<dbReference type="PANTHER" id="PTHR24416">
    <property type="entry name" value="TYROSINE-PROTEIN KINASE RECEPTOR"/>
    <property type="match status" value="1"/>
</dbReference>
<dbReference type="GO" id="GO:0043235">
    <property type="term" value="C:receptor complex"/>
    <property type="evidence" value="ECO:0007669"/>
    <property type="project" value="TreeGrafter"/>
</dbReference>
<dbReference type="PANTHER" id="PTHR24416:SF323">
    <property type="entry name" value="TYROSINE-PROTEIN KINASE RECEPTOR UFO"/>
    <property type="match status" value="1"/>
</dbReference>
<dbReference type="InterPro" id="IPR020635">
    <property type="entry name" value="Tyr_kinase_cat_dom"/>
</dbReference>
<keyword evidence="9" id="KW-0460">Magnesium</keyword>
<evidence type="ECO:0000313" key="13">
    <source>
        <dbReference type="Proteomes" id="UP000008672"/>
    </source>
</evidence>
<dbReference type="Proteomes" id="UP000008672">
    <property type="component" value="Unassembled WGS sequence"/>
</dbReference>
<feature type="domain" description="Protein kinase" evidence="11">
    <location>
        <begin position="24"/>
        <end position="388"/>
    </location>
</feature>
<evidence type="ECO:0000256" key="5">
    <source>
        <dbReference type="ARBA" id="ARBA00023170"/>
    </source>
</evidence>
<feature type="binding site" evidence="9">
    <location>
        <position position="231"/>
    </location>
    <ligand>
        <name>Mg(2+)</name>
        <dbReference type="ChEBI" id="CHEBI:18420"/>
    </ligand>
</feature>